<keyword evidence="2 4" id="KW-0863">Zinc-finger</keyword>
<reference evidence="6 7" key="1">
    <citation type="journal article" date="2017" name="Nature">
        <title>The Apostasia genome and the evolution of orchids.</title>
        <authorList>
            <person name="Zhang G.Q."/>
            <person name="Liu K.W."/>
            <person name="Li Z."/>
            <person name="Lohaus R."/>
            <person name="Hsiao Y.Y."/>
            <person name="Niu S.C."/>
            <person name="Wang J.Y."/>
            <person name="Lin Y.C."/>
            <person name="Xu Q."/>
            <person name="Chen L.J."/>
            <person name="Yoshida K."/>
            <person name="Fujiwara S."/>
            <person name="Wang Z.W."/>
            <person name="Zhang Y.Q."/>
            <person name="Mitsuda N."/>
            <person name="Wang M."/>
            <person name="Liu G.H."/>
            <person name="Pecoraro L."/>
            <person name="Huang H.X."/>
            <person name="Xiao X.J."/>
            <person name="Lin M."/>
            <person name="Wu X.Y."/>
            <person name="Wu W.L."/>
            <person name="Chen Y.Y."/>
            <person name="Chang S.B."/>
            <person name="Sakamoto S."/>
            <person name="Ohme-Takagi M."/>
            <person name="Yagi M."/>
            <person name="Zeng S.J."/>
            <person name="Shen C.Y."/>
            <person name="Yeh C.M."/>
            <person name="Luo Y.B."/>
            <person name="Tsai W.C."/>
            <person name="Van de Peer Y."/>
            <person name="Liu Z.J."/>
        </authorList>
    </citation>
    <scope>NUCLEOTIDE SEQUENCE [LARGE SCALE GENOMIC DNA]</scope>
    <source>
        <strain evidence="7">cv. Shenzhen</strain>
        <tissue evidence="6">Stem</tissue>
    </source>
</reference>
<dbReference type="InterPro" id="IPR019786">
    <property type="entry name" value="Zinc_finger_PHD-type_CS"/>
</dbReference>
<keyword evidence="1" id="KW-0479">Metal-binding</keyword>
<keyword evidence="7" id="KW-1185">Reference proteome</keyword>
<feature type="domain" description="PHD-type" evidence="5">
    <location>
        <begin position="500"/>
        <end position="558"/>
    </location>
</feature>
<dbReference type="InterPro" id="IPR011011">
    <property type="entry name" value="Znf_FYVE_PHD"/>
</dbReference>
<dbReference type="SUPFAM" id="SSF57903">
    <property type="entry name" value="FYVE/PHD zinc finger"/>
    <property type="match status" value="4"/>
</dbReference>
<dbReference type="Proteomes" id="UP000236161">
    <property type="component" value="Unassembled WGS sequence"/>
</dbReference>
<feature type="domain" description="PHD-type" evidence="5">
    <location>
        <begin position="369"/>
        <end position="446"/>
    </location>
</feature>
<dbReference type="InterPro" id="IPR013083">
    <property type="entry name" value="Znf_RING/FYVE/PHD"/>
</dbReference>
<evidence type="ECO:0000256" key="1">
    <source>
        <dbReference type="ARBA" id="ARBA00022723"/>
    </source>
</evidence>
<dbReference type="EMBL" id="KZ451953">
    <property type="protein sequence ID" value="PKA58373.1"/>
    <property type="molecule type" value="Genomic_DNA"/>
</dbReference>
<evidence type="ECO:0000256" key="3">
    <source>
        <dbReference type="ARBA" id="ARBA00022833"/>
    </source>
</evidence>
<dbReference type="InterPro" id="IPR019787">
    <property type="entry name" value="Znf_PHD-finger"/>
</dbReference>
<feature type="domain" description="PHD-type" evidence="5">
    <location>
        <begin position="554"/>
        <end position="604"/>
    </location>
</feature>
<organism evidence="6 7">
    <name type="scientific">Apostasia shenzhenica</name>
    <dbReference type="NCBI Taxonomy" id="1088818"/>
    <lineage>
        <taxon>Eukaryota</taxon>
        <taxon>Viridiplantae</taxon>
        <taxon>Streptophyta</taxon>
        <taxon>Embryophyta</taxon>
        <taxon>Tracheophyta</taxon>
        <taxon>Spermatophyta</taxon>
        <taxon>Magnoliopsida</taxon>
        <taxon>Liliopsida</taxon>
        <taxon>Asparagales</taxon>
        <taxon>Orchidaceae</taxon>
        <taxon>Apostasioideae</taxon>
        <taxon>Apostasia</taxon>
    </lineage>
</organism>
<evidence type="ECO:0000259" key="5">
    <source>
        <dbReference type="PROSITE" id="PS50016"/>
    </source>
</evidence>
<dbReference type="AlphaFoldDB" id="A0A2I0AS46"/>
<dbReference type="Pfam" id="PF00628">
    <property type="entry name" value="PHD"/>
    <property type="match status" value="3"/>
</dbReference>
<keyword evidence="3" id="KW-0862">Zinc</keyword>
<accession>A0A2I0AS46</accession>
<evidence type="ECO:0000256" key="4">
    <source>
        <dbReference type="PROSITE-ProRule" id="PRU00146"/>
    </source>
</evidence>
<dbReference type="GO" id="GO:0008270">
    <property type="term" value="F:zinc ion binding"/>
    <property type="evidence" value="ECO:0007669"/>
    <property type="project" value="UniProtKB-KW"/>
</dbReference>
<sequence length="655" mass="74552">MSSQENCCNVNVKLEKLSREGLITYRRRKRVRTDGHELVGENHDVTFLRNKFARANCHWGSTLECMLEGTDIKSCILDALAACPDVFPSYTNMADVPMSIAQSEGRYIGNCEVQNLCFREDVTAYTAADVPKIKIETQADMNVNTAKCQKVFQHILCSEYFALLCKLLCESFQNMAVVKLLDFSSINSKLKNGDYEQLPVSFVEDIQQFWSKFQKIGQELQLLSSNLSKMSRASYAKEVGEVLILDGNEQKFEENLQGSLEQKNSVSSDTTAQLTLCESDRSNKPDQSEASYLFKVNACRQCGLEALGEQRLTCCGCEAVYHISCVEPGREEVPNDSWYCSSCDKDKSEMPEAVTDDLLEVFVVDKDISNDCKKCDDSSDQLNKTDQSEASCQRQIYTCRQCSVEVIGENSLICDECEAMYHFTCAEPAVQEIPLRNWYCSSCQKDRREVIELVRESNQDELHENCAVCDRLEFSEAKKDMNESKESSILSPDPSTTALGHLCKVCGTCEDEDRKFLVCDHSYCPYKYYHIRCLRNSQIASQQQLTRGCWYCPSCLCRSCFFDKDDDKIVLCDGCDEAHHTYCMKPPRASIPKGQWYCIQCNIARAKEGMRRYEQSILQKHGKKEALQVVKKNWPMDILLNAVDKVSFEEQRATK</sequence>
<dbReference type="SMART" id="SM00249">
    <property type="entry name" value="PHD"/>
    <property type="match status" value="4"/>
</dbReference>
<dbReference type="PROSITE" id="PS01359">
    <property type="entry name" value="ZF_PHD_1"/>
    <property type="match status" value="1"/>
</dbReference>
<proteinExistence type="predicted"/>
<dbReference type="PANTHER" id="PTHR47162:SF9">
    <property type="entry name" value="PHD FINGER PROTEIN EHD3-LIKE"/>
    <property type="match status" value="1"/>
</dbReference>
<dbReference type="PANTHER" id="PTHR47162">
    <property type="entry name" value="OS02G0192300 PROTEIN"/>
    <property type="match status" value="1"/>
</dbReference>
<dbReference type="Gene3D" id="3.30.40.10">
    <property type="entry name" value="Zinc/RING finger domain, C3HC4 (zinc finger)"/>
    <property type="match status" value="3"/>
</dbReference>
<dbReference type="STRING" id="1088818.A0A2I0AS46"/>
<evidence type="ECO:0000313" key="6">
    <source>
        <dbReference type="EMBL" id="PKA58373.1"/>
    </source>
</evidence>
<protein>
    <submittedName>
        <fullName evidence="6">Methyl-CpG-binding domain-containing protein 9</fullName>
    </submittedName>
</protein>
<dbReference type="OrthoDB" id="1903104at2759"/>
<evidence type="ECO:0000313" key="7">
    <source>
        <dbReference type="Proteomes" id="UP000236161"/>
    </source>
</evidence>
<dbReference type="InterPro" id="IPR001965">
    <property type="entry name" value="Znf_PHD"/>
</dbReference>
<feature type="domain" description="PHD-type" evidence="5">
    <location>
        <begin position="296"/>
        <end position="346"/>
    </location>
</feature>
<dbReference type="Gene3D" id="2.30.30.1150">
    <property type="match status" value="1"/>
</dbReference>
<dbReference type="PROSITE" id="PS50016">
    <property type="entry name" value="ZF_PHD_2"/>
    <property type="match status" value="4"/>
</dbReference>
<gene>
    <name evidence="6" type="primary">MBD9</name>
    <name evidence="6" type="ORF">AXF42_Ash013879</name>
</gene>
<evidence type="ECO:0000256" key="2">
    <source>
        <dbReference type="ARBA" id="ARBA00022771"/>
    </source>
</evidence>
<name>A0A2I0AS46_9ASPA</name>